<organism evidence="1 2">
    <name type="scientific">Brucella grignonensis</name>
    <dbReference type="NCBI Taxonomy" id="94627"/>
    <lineage>
        <taxon>Bacteria</taxon>
        <taxon>Pseudomonadati</taxon>
        <taxon>Pseudomonadota</taxon>
        <taxon>Alphaproteobacteria</taxon>
        <taxon>Hyphomicrobiales</taxon>
        <taxon>Brucellaceae</taxon>
        <taxon>Brucella/Ochrobactrum group</taxon>
        <taxon>Brucella</taxon>
    </lineage>
</organism>
<evidence type="ECO:0000313" key="2">
    <source>
        <dbReference type="Proteomes" id="UP000216478"/>
    </source>
</evidence>
<comment type="caution">
    <text evidence="1">The sequence shown here is derived from an EMBL/GenBank/DDBJ whole genome shotgun (WGS) entry which is preliminary data.</text>
</comment>
<gene>
    <name evidence="1" type="ORF">CEV33_4725</name>
</gene>
<dbReference type="Proteomes" id="UP000216478">
    <property type="component" value="Unassembled WGS sequence"/>
</dbReference>
<dbReference type="AlphaFoldDB" id="A0A256G6H6"/>
<reference evidence="1 2" key="1">
    <citation type="submission" date="2017-07" db="EMBL/GenBank/DDBJ databases">
        <title>Phylogenetic study on the rhizospheric bacterium Ochrobactrum sp. A44.</title>
        <authorList>
            <person name="Krzyzanowska D.M."/>
            <person name="Ossowicki A."/>
            <person name="Rajewska M."/>
            <person name="Maciag T."/>
            <person name="Kaczynski Z."/>
            <person name="Czerwicka M."/>
            <person name="Jafra S."/>
        </authorList>
    </citation>
    <scope>NUCLEOTIDE SEQUENCE [LARGE SCALE GENOMIC DNA]</scope>
    <source>
        <strain evidence="1 2">OgA9a</strain>
    </source>
</reference>
<protein>
    <submittedName>
        <fullName evidence="1">Uncharacterized protein</fullName>
    </submittedName>
</protein>
<sequence>MLDAICGHVGKTAGDNYGDVTVTAKARVINRFPNYAMSAA</sequence>
<proteinExistence type="predicted"/>
<dbReference type="EMBL" id="NNRL01000078">
    <property type="protein sequence ID" value="OYR22261.1"/>
    <property type="molecule type" value="Genomic_DNA"/>
</dbReference>
<name>A0A256G6H6_9HYPH</name>
<keyword evidence="2" id="KW-1185">Reference proteome</keyword>
<accession>A0A256G6H6</accession>
<evidence type="ECO:0000313" key="1">
    <source>
        <dbReference type="EMBL" id="OYR22261.1"/>
    </source>
</evidence>